<evidence type="ECO:0008006" key="3">
    <source>
        <dbReference type="Google" id="ProtNLM"/>
    </source>
</evidence>
<dbReference type="AlphaFoldDB" id="A0A1I5KKA5"/>
<dbReference type="EMBL" id="FOVH01000010">
    <property type="protein sequence ID" value="SFO85412.1"/>
    <property type="molecule type" value="Genomic_DNA"/>
</dbReference>
<accession>A0A1I5KKA5</accession>
<dbReference type="SUPFAM" id="SSF55331">
    <property type="entry name" value="Tautomerase/MIF"/>
    <property type="match status" value="1"/>
</dbReference>
<sequence>MPSIQVDLPLVADEDAKREFARRVGVIYGEIMQVGMDLLTVSIHDLGRGGVWRCHESGPPTPSALIMCDIRKGRPAETRALLARSLIDACVEAFDLDALWLKVEFTQHSGDEMYHPHLGGFNKDWHGDERSTG</sequence>
<keyword evidence="2" id="KW-1185">Reference proteome</keyword>
<evidence type="ECO:0000313" key="1">
    <source>
        <dbReference type="EMBL" id="SFO85412.1"/>
    </source>
</evidence>
<dbReference type="RefSeq" id="WP_021594156.1">
    <property type="nucleotide sequence ID" value="NZ_FOVH01000010.1"/>
</dbReference>
<dbReference type="eggNOG" id="COG1942">
    <property type="taxonomic scope" value="Bacteria"/>
</dbReference>
<dbReference type="STRING" id="1993.SAMN04489713_11031"/>
<gene>
    <name evidence="1" type="ORF">SAMN04489713_11031</name>
</gene>
<protein>
    <recommendedName>
        <fullName evidence="3">Tautomerase enzyme</fullName>
    </recommendedName>
</protein>
<proteinExistence type="predicted"/>
<dbReference type="Gene3D" id="3.30.429.10">
    <property type="entry name" value="Macrophage Migration Inhibitory Factor"/>
    <property type="match status" value="1"/>
</dbReference>
<dbReference type="InParanoid" id="A0A1I5KKA5"/>
<reference evidence="1 2" key="1">
    <citation type="submission" date="2016-10" db="EMBL/GenBank/DDBJ databases">
        <authorList>
            <person name="de Groot N.N."/>
        </authorList>
    </citation>
    <scope>NUCLEOTIDE SEQUENCE [LARGE SCALE GENOMIC DNA]</scope>
    <source>
        <strain evidence="1 2">DSM 43067</strain>
    </source>
</reference>
<name>A0A1I5KKA5_9ACTN</name>
<evidence type="ECO:0000313" key="2">
    <source>
        <dbReference type="Proteomes" id="UP000183413"/>
    </source>
</evidence>
<dbReference type="InterPro" id="IPR014347">
    <property type="entry name" value="Tautomerase/MIF_sf"/>
</dbReference>
<dbReference type="Proteomes" id="UP000183413">
    <property type="component" value="Unassembled WGS sequence"/>
</dbReference>
<organism evidence="1 2">
    <name type="scientific">Actinomadura madurae</name>
    <dbReference type="NCBI Taxonomy" id="1993"/>
    <lineage>
        <taxon>Bacteria</taxon>
        <taxon>Bacillati</taxon>
        <taxon>Actinomycetota</taxon>
        <taxon>Actinomycetes</taxon>
        <taxon>Streptosporangiales</taxon>
        <taxon>Thermomonosporaceae</taxon>
        <taxon>Actinomadura</taxon>
    </lineage>
</organism>